<dbReference type="Proteomes" id="UP001327560">
    <property type="component" value="Chromosome 8"/>
</dbReference>
<keyword evidence="6" id="KW-0808">Transferase</keyword>
<evidence type="ECO:0000313" key="6">
    <source>
        <dbReference type="EMBL" id="WOL17716.1"/>
    </source>
</evidence>
<keyword evidence="3" id="KW-0067">ATP-binding</keyword>
<comment type="function">
    <text evidence="4">CIPK serine-threonine protein kinases interact with CBL proteins. Binding of a CBL protein to the regulatory NAF domain of CIPK protein lead to the activation of the kinase in a calcium-dependent manner.</text>
</comment>
<gene>
    <name evidence="6" type="ORF">Cni_G26509</name>
</gene>
<keyword evidence="7" id="KW-1185">Reference proteome</keyword>
<dbReference type="InterPro" id="IPR045269">
    <property type="entry name" value="Atg1-like"/>
</dbReference>
<dbReference type="PANTHER" id="PTHR24348">
    <property type="entry name" value="SERINE/THREONINE-PROTEIN KINASE UNC-51-RELATED"/>
    <property type="match status" value="1"/>
</dbReference>
<accession>A0AAQ3QQK3</accession>
<dbReference type="PROSITE" id="PS00108">
    <property type="entry name" value="PROTEIN_KINASE_ST"/>
    <property type="match status" value="1"/>
</dbReference>
<evidence type="ECO:0000256" key="3">
    <source>
        <dbReference type="ARBA" id="ARBA00022840"/>
    </source>
</evidence>
<dbReference type="InterPro" id="IPR008271">
    <property type="entry name" value="Ser/Thr_kinase_AS"/>
</dbReference>
<sequence length="280" mass="31394">MANRGTAAAAPMPTAIARDYEVRDRLGGHRPASAVWLAVHRSSGQAVVVKQVNLSGISRNLRACLDCELNFLASVRHPNIIRLLDAIQVDGFVFLILEFCPGGDLATFIKHTGRLNEDTTRKFMKQLGAGLKVMHSHHIIHRDLKPENILLSAFTCDAVLKIADFGLARVVHPGKYTDTVCGTPLYMAPEVMEFQKYDDKVDMWSLGAILFELLNGHPPYCGRNNVQLLQNIRKSSSLPFSQHILSNLHGDSLDLCIRLLCKNPVQRISFDEFYHHRFLQ</sequence>
<dbReference type="FunFam" id="1.10.510.10:FF:000571">
    <property type="entry name" value="Maternal embryonic leucine zipper kinase"/>
    <property type="match status" value="1"/>
</dbReference>
<feature type="domain" description="Protein kinase" evidence="5">
    <location>
        <begin position="21"/>
        <end position="279"/>
    </location>
</feature>
<dbReference type="Pfam" id="PF00069">
    <property type="entry name" value="Pkinase"/>
    <property type="match status" value="1"/>
</dbReference>
<keyword evidence="2" id="KW-0547">Nucleotide-binding</keyword>
<dbReference type="GO" id="GO:0004674">
    <property type="term" value="F:protein serine/threonine kinase activity"/>
    <property type="evidence" value="ECO:0007669"/>
    <property type="project" value="InterPro"/>
</dbReference>
<organism evidence="6 7">
    <name type="scientific">Canna indica</name>
    <name type="common">Indian-shot</name>
    <dbReference type="NCBI Taxonomy" id="4628"/>
    <lineage>
        <taxon>Eukaryota</taxon>
        <taxon>Viridiplantae</taxon>
        <taxon>Streptophyta</taxon>
        <taxon>Embryophyta</taxon>
        <taxon>Tracheophyta</taxon>
        <taxon>Spermatophyta</taxon>
        <taxon>Magnoliopsida</taxon>
        <taxon>Liliopsida</taxon>
        <taxon>Zingiberales</taxon>
        <taxon>Cannaceae</taxon>
        <taxon>Canna</taxon>
    </lineage>
</organism>
<dbReference type="GO" id="GO:0005524">
    <property type="term" value="F:ATP binding"/>
    <property type="evidence" value="ECO:0007669"/>
    <property type="project" value="UniProtKB-KW"/>
</dbReference>
<dbReference type="InterPro" id="IPR011009">
    <property type="entry name" value="Kinase-like_dom_sf"/>
</dbReference>
<evidence type="ECO:0000256" key="4">
    <source>
        <dbReference type="ARBA" id="ARBA00058225"/>
    </source>
</evidence>
<name>A0AAQ3QQK3_9LILI</name>
<dbReference type="SMART" id="SM00220">
    <property type="entry name" value="S_TKc"/>
    <property type="match status" value="1"/>
</dbReference>
<keyword evidence="6" id="KW-0418">Kinase</keyword>
<dbReference type="AlphaFoldDB" id="A0AAQ3QQK3"/>
<dbReference type="SUPFAM" id="SSF56112">
    <property type="entry name" value="Protein kinase-like (PK-like)"/>
    <property type="match status" value="1"/>
</dbReference>
<dbReference type="GO" id="GO:0016020">
    <property type="term" value="C:membrane"/>
    <property type="evidence" value="ECO:0007669"/>
    <property type="project" value="TreeGrafter"/>
</dbReference>
<dbReference type="GO" id="GO:0000407">
    <property type="term" value="C:phagophore assembly site"/>
    <property type="evidence" value="ECO:0007669"/>
    <property type="project" value="TreeGrafter"/>
</dbReference>
<proteinExistence type="inferred from homology"/>
<dbReference type="EMBL" id="CP136897">
    <property type="protein sequence ID" value="WOL17716.1"/>
    <property type="molecule type" value="Genomic_DNA"/>
</dbReference>
<dbReference type="GO" id="GO:0005776">
    <property type="term" value="C:autophagosome"/>
    <property type="evidence" value="ECO:0007669"/>
    <property type="project" value="TreeGrafter"/>
</dbReference>
<dbReference type="Gene3D" id="1.10.510.10">
    <property type="entry name" value="Transferase(Phosphotransferase) domain 1"/>
    <property type="match status" value="1"/>
</dbReference>
<evidence type="ECO:0000256" key="1">
    <source>
        <dbReference type="ARBA" id="ARBA00006234"/>
    </source>
</evidence>
<evidence type="ECO:0000259" key="5">
    <source>
        <dbReference type="PROSITE" id="PS50011"/>
    </source>
</evidence>
<dbReference type="PROSITE" id="PS50011">
    <property type="entry name" value="PROTEIN_KINASE_DOM"/>
    <property type="match status" value="1"/>
</dbReference>
<reference evidence="6 7" key="1">
    <citation type="submission" date="2023-10" db="EMBL/GenBank/DDBJ databases">
        <title>Chromosome-scale genome assembly provides insights into flower coloration mechanisms of Canna indica.</title>
        <authorList>
            <person name="Li C."/>
        </authorList>
    </citation>
    <scope>NUCLEOTIDE SEQUENCE [LARGE SCALE GENOMIC DNA]</scope>
    <source>
        <tissue evidence="6">Flower</tissue>
    </source>
</reference>
<protein>
    <submittedName>
        <fullName evidence="6">Serine/threonine-protein kinase ATG1t</fullName>
    </submittedName>
</protein>
<comment type="similarity">
    <text evidence="1">Belongs to the protein kinase superfamily. CAMK Ser/Thr protein kinase family. SNF1 subfamily.</text>
</comment>
<dbReference type="GO" id="GO:0010506">
    <property type="term" value="P:regulation of autophagy"/>
    <property type="evidence" value="ECO:0007669"/>
    <property type="project" value="InterPro"/>
</dbReference>
<dbReference type="PANTHER" id="PTHR24348:SF53">
    <property type="entry name" value="SERINE_THREONINE-PROTEIN KINASE ATG1T"/>
    <property type="match status" value="1"/>
</dbReference>
<dbReference type="InterPro" id="IPR000719">
    <property type="entry name" value="Prot_kinase_dom"/>
</dbReference>
<evidence type="ECO:0000313" key="7">
    <source>
        <dbReference type="Proteomes" id="UP001327560"/>
    </source>
</evidence>
<dbReference type="GO" id="GO:0000045">
    <property type="term" value="P:autophagosome assembly"/>
    <property type="evidence" value="ECO:0007669"/>
    <property type="project" value="TreeGrafter"/>
</dbReference>
<evidence type="ECO:0000256" key="2">
    <source>
        <dbReference type="ARBA" id="ARBA00022741"/>
    </source>
</evidence>
<dbReference type="GO" id="GO:0005829">
    <property type="term" value="C:cytosol"/>
    <property type="evidence" value="ECO:0007669"/>
    <property type="project" value="TreeGrafter"/>
</dbReference>